<dbReference type="InterPro" id="IPR004142">
    <property type="entry name" value="NDRG"/>
</dbReference>
<comment type="similarity">
    <text evidence="1">Belongs to the NDRG family.</text>
</comment>
<proteinExistence type="inferred from homology"/>
<dbReference type="Proteomes" id="UP000274504">
    <property type="component" value="Unassembled WGS sequence"/>
</dbReference>
<accession>A0A0R3SRI5</accession>
<dbReference type="InterPro" id="IPR029058">
    <property type="entry name" value="AB_hydrolase_fold"/>
</dbReference>
<reference evidence="4" key="1">
    <citation type="submission" date="2017-02" db="UniProtKB">
        <authorList>
            <consortium name="WormBaseParasite"/>
        </authorList>
    </citation>
    <scope>IDENTIFICATION</scope>
</reference>
<dbReference type="WBParaSite" id="HDID_0000778701-mRNA-1">
    <property type="protein sequence ID" value="HDID_0000778701-mRNA-1"/>
    <property type="gene ID" value="HDID_0000778701"/>
</dbReference>
<dbReference type="SUPFAM" id="SSF53474">
    <property type="entry name" value="alpha/beta-Hydrolases"/>
    <property type="match status" value="1"/>
</dbReference>
<dbReference type="OrthoDB" id="191979at2759"/>
<evidence type="ECO:0000313" key="4">
    <source>
        <dbReference type="WBParaSite" id="HDID_0000778701-mRNA-1"/>
    </source>
</evidence>
<organism evidence="4">
    <name type="scientific">Hymenolepis diminuta</name>
    <name type="common">Rat tapeworm</name>
    <dbReference type="NCBI Taxonomy" id="6216"/>
    <lineage>
        <taxon>Eukaryota</taxon>
        <taxon>Metazoa</taxon>
        <taxon>Spiralia</taxon>
        <taxon>Lophotrochozoa</taxon>
        <taxon>Platyhelminthes</taxon>
        <taxon>Cestoda</taxon>
        <taxon>Eucestoda</taxon>
        <taxon>Cyclophyllidea</taxon>
        <taxon>Hymenolepididae</taxon>
        <taxon>Hymenolepis</taxon>
    </lineage>
</organism>
<dbReference type="PANTHER" id="PTHR11034">
    <property type="entry name" value="N-MYC DOWNSTREAM REGULATED"/>
    <property type="match status" value="1"/>
</dbReference>
<sequence>MSTPKIQKIIVETKSCGPLTAYLHGGRVGKDVAALTVHDLGCNFKEFFDFVNHEHMSQLTQRVFWIHIEVPGQGDNDPDLPAEWKFPTMQKIAEGIAELCDSLELKHVVVIGEGAGANIVARVAMLRGDICLGAILIHCTGTTAGFMESLRDRMNAWKLNSIGMNPSVENYLMLHRFGIFVNASTEAELRTATRNFLHSLRENINPKNLNKFIQAFMVYPNFMKRKNLIKILIYFSRTNITDSIGNLKCPVLFITGSLASFNHTVYTLYNALMNSLKDEPARKANVEILEIDGVANVMRERPEKVAECVQNFMQGLGVASGAVNRRLSSTGSVPRNRNRSASMDEYDQPIGVKNLIYDNARRYSKATDLPGSISEAGEH</sequence>
<evidence type="ECO:0000313" key="2">
    <source>
        <dbReference type="EMBL" id="VDL60103.1"/>
    </source>
</evidence>
<dbReference type="EMBL" id="UYSG01010979">
    <property type="protein sequence ID" value="VDL60103.1"/>
    <property type="molecule type" value="Genomic_DNA"/>
</dbReference>
<evidence type="ECO:0000313" key="3">
    <source>
        <dbReference type="Proteomes" id="UP000274504"/>
    </source>
</evidence>
<name>A0A0R3SRI5_HYMDI</name>
<dbReference type="AlphaFoldDB" id="A0A0R3SRI5"/>
<reference evidence="2 3" key="2">
    <citation type="submission" date="2018-11" db="EMBL/GenBank/DDBJ databases">
        <authorList>
            <consortium name="Pathogen Informatics"/>
        </authorList>
    </citation>
    <scope>NUCLEOTIDE SEQUENCE [LARGE SCALE GENOMIC DNA]</scope>
</reference>
<protein>
    <submittedName>
        <fullName evidence="4">N-myc downstream regulated</fullName>
    </submittedName>
</protein>
<evidence type="ECO:0000256" key="1">
    <source>
        <dbReference type="ARBA" id="ARBA00005598"/>
    </source>
</evidence>
<dbReference type="Pfam" id="PF03096">
    <property type="entry name" value="Ndr"/>
    <property type="match status" value="1"/>
</dbReference>
<gene>
    <name evidence="2" type="ORF">HDID_LOCUS7785</name>
</gene>
<dbReference type="Gene3D" id="3.40.50.1820">
    <property type="entry name" value="alpha/beta hydrolase"/>
    <property type="match status" value="1"/>
</dbReference>